<evidence type="ECO:0000313" key="3">
    <source>
        <dbReference type="Proteomes" id="UP001334084"/>
    </source>
</evidence>
<gene>
    <name evidence="2" type="ORF">VNE69_05034</name>
</gene>
<dbReference type="InterPro" id="IPR024445">
    <property type="entry name" value="Tnp_ISXO2-like"/>
</dbReference>
<evidence type="ECO:0000313" key="2">
    <source>
        <dbReference type="EMBL" id="WUR03438.1"/>
    </source>
</evidence>
<dbReference type="SMART" id="SM01126">
    <property type="entry name" value="DDE_Tnp_IS1595"/>
    <property type="match status" value="1"/>
</dbReference>
<protein>
    <recommendedName>
        <fullName evidence="1">ISXO2-like transposase domain-containing protein</fullName>
    </recommendedName>
</protein>
<organism evidence="2 3">
    <name type="scientific">Vairimorpha necatrix</name>
    <dbReference type="NCBI Taxonomy" id="6039"/>
    <lineage>
        <taxon>Eukaryota</taxon>
        <taxon>Fungi</taxon>
        <taxon>Fungi incertae sedis</taxon>
        <taxon>Microsporidia</taxon>
        <taxon>Nosematidae</taxon>
        <taxon>Vairimorpha</taxon>
    </lineage>
</organism>
<evidence type="ECO:0000259" key="1">
    <source>
        <dbReference type="SMART" id="SM01126"/>
    </source>
</evidence>
<dbReference type="Proteomes" id="UP001334084">
    <property type="component" value="Chromosome 5"/>
</dbReference>
<feature type="domain" description="ISXO2-like transposase" evidence="1">
    <location>
        <begin position="28"/>
        <end position="143"/>
    </location>
</feature>
<dbReference type="AlphaFoldDB" id="A0AAX4JBT6"/>
<dbReference type="EMBL" id="CP142730">
    <property type="protein sequence ID" value="WUR03438.1"/>
    <property type="molecule type" value="Genomic_DNA"/>
</dbReference>
<dbReference type="RefSeq" id="XP_065329583.1">
    <property type="nucleotide sequence ID" value="XM_065473511.1"/>
</dbReference>
<proteinExistence type="predicted"/>
<accession>A0AAX4JBT6</accession>
<dbReference type="KEGG" id="vnx:VNE69_05034"/>
<name>A0AAX4JBT6_9MICR</name>
<reference evidence="2" key="1">
    <citation type="journal article" date="2024" name="BMC Genomics">
        <title>Functional annotation of a divergent genome using sequence and structure-based similarity.</title>
        <authorList>
            <person name="Svedberg D."/>
            <person name="Winiger R.R."/>
            <person name="Berg A."/>
            <person name="Sharma H."/>
            <person name="Tellgren-Roth C."/>
            <person name="Debrunner-Vossbrinck B.A."/>
            <person name="Vossbrinck C.R."/>
            <person name="Barandun J."/>
        </authorList>
    </citation>
    <scope>NUCLEOTIDE SEQUENCE</scope>
    <source>
        <strain evidence="2">Illinois isolate</strain>
    </source>
</reference>
<dbReference type="GeneID" id="90541258"/>
<dbReference type="PANTHER" id="PTHR47163:SF2">
    <property type="entry name" value="SI:DKEY-17M8.2"/>
    <property type="match status" value="1"/>
</dbReference>
<keyword evidence="3" id="KW-1185">Reference proteome</keyword>
<dbReference type="InterPro" id="IPR053164">
    <property type="entry name" value="IS1016-like_transposase"/>
</dbReference>
<sequence>MKTILSISKKTINKIISEVSTNVAGNKKIGGPGVIVEIDESKFGKRKYNKGHKVDGVWVLGMAETLEDLIKEYVLPGSIIYTDCWKGYVNFKKIGIYEHYTVNHSIGFVNPTNGSAVKRVVPVRNRTVKDIRRFLNMFAFRKNNTNNPAEILLNKIFN</sequence>
<dbReference type="PANTHER" id="PTHR47163">
    <property type="entry name" value="DDE_TNP_IS1595 DOMAIN-CONTAINING PROTEIN"/>
    <property type="match status" value="1"/>
</dbReference>